<keyword evidence="3" id="KW-0808">Transferase</keyword>
<comment type="similarity">
    <text evidence="1">Belongs to the glycosyltransferase 2 family.</text>
</comment>
<evidence type="ECO:0000256" key="1">
    <source>
        <dbReference type="ARBA" id="ARBA00006739"/>
    </source>
</evidence>
<proteinExistence type="inferred from homology"/>
<dbReference type="PANTHER" id="PTHR43685:SF5">
    <property type="entry name" value="GLYCOSYLTRANSFERASE EPSE-RELATED"/>
    <property type="match status" value="1"/>
</dbReference>
<dbReference type="RefSeq" id="WP_173903628.1">
    <property type="nucleotide sequence ID" value="NZ_JAAIRY010000016.1"/>
</dbReference>
<dbReference type="Proteomes" id="UP001296581">
    <property type="component" value="Unassembled WGS sequence"/>
</dbReference>
<gene>
    <name evidence="5" type="ORF">G4981_10305</name>
</gene>
<dbReference type="GO" id="GO:0016757">
    <property type="term" value="F:glycosyltransferase activity"/>
    <property type="evidence" value="ECO:0007669"/>
    <property type="project" value="UniProtKB-KW"/>
</dbReference>
<sequence>MKEKKVSVIMGIYNCASTLDESIGSILNQSYSNWELIMCDDGSMDDTYQKALFYKKKYGDRIILLRNEHNMGLNYTLNKCLEVATGDYVARMDGDDISLPTRFEKEVRYLEEHSEMAIVSTPMIFFDENGDWGYSTQIENPQKKDFIHHSPVHCHAPCMIRRDAYRSVGGYTVDKKMLRFEDVNLWYKLYAKGYRGHNLEEPLYKMRDDKNAYKRRSLKSRMNGVYVTYKGFQLFGYPWYMYSYVILDFIKHLIKGIIPEKVYMYIHKRNQNTY</sequence>
<evidence type="ECO:0000256" key="2">
    <source>
        <dbReference type="ARBA" id="ARBA00022676"/>
    </source>
</evidence>
<evidence type="ECO:0000313" key="6">
    <source>
        <dbReference type="Proteomes" id="UP001296581"/>
    </source>
</evidence>
<organism evidence="5 6">
    <name type="scientific">Mediterraneibacter gnavus</name>
    <name type="common">Ruminococcus gnavus</name>
    <dbReference type="NCBI Taxonomy" id="33038"/>
    <lineage>
        <taxon>Bacteria</taxon>
        <taxon>Bacillati</taxon>
        <taxon>Bacillota</taxon>
        <taxon>Clostridia</taxon>
        <taxon>Lachnospirales</taxon>
        <taxon>Lachnospiraceae</taxon>
        <taxon>Mediterraneibacter</taxon>
    </lineage>
</organism>
<dbReference type="InterPro" id="IPR001173">
    <property type="entry name" value="Glyco_trans_2-like"/>
</dbReference>
<protein>
    <submittedName>
        <fullName evidence="5">Glycosyltransferase</fullName>
    </submittedName>
</protein>
<dbReference type="EMBL" id="JAAIRY010000016">
    <property type="protein sequence ID" value="NSI65660.1"/>
    <property type="molecule type" value="Genomic_DNA"/>
</dbReference>
<comment type="caution">
    <text evidence="5">The sequence shown here is derived from an EMBL/GenBank/DDBJ whole genome shotgun (WGS) entry which is preliminary data.</text>
</comment>
<dbReference type="Gene3D" id="3.90.550.10">
    <property type="entry name" value="Spore Coat Polysaccharide Biosynthesis Protein SpsA, Chain A"/>
    <property type="match status" value="1"/>
</dbReference>
<evidence type="ECO:0000313" key="5">
    <source>
        <dbReference type="EMBL" id="NSI65660.1"/>
    </source>
</evidence>
<name>A0AB36DHG5_MEDGN</name>
<evidence type="ECO:0000259" key="4">
    <source>
        <dbReference type="Pfam" id="PF00535"/>
    </source>
</evidence>
<dbReference type="PANTHER" id="PTHR43685">
    <property type="entry name" value="GLYCOSYLTRANSFERASE"/>
    <property type="match status" value="1"/>
</dbReference>
<keyword evidence="2" id="KW-0328">Glycosyltransferase</keyword>
<dbReference type="InterPro" id="IPR050834">
    <property type="entry name" value="Glycosyltransf_2"/>
</dbReference>
<dbReference type="SUPFAM" id="SSF53448">
    <property type="entry name" value="Nucleotide-diphospho-sugar transferases"/>
    <property type="match status" value="1"/>
</dbReference>
<feature type="domain" description="Glycosyltransferase 2-like" evidence="4">
    <location>
        <begin position="7"/>
        <end position="167"/>
    </location>
</feature>
<dbReference type="InterPro" id="IPR029044">
    <property type="entry name" value="Nucleotide-diphossugar_trans"/>
</dbReference>
<dbReference type="AlphaFoldDB" id="A0AB36DHG5"/>
<reference evidence="5" key="2">
    <citation type="submission" date="2020-02" db="EMBL/GenBank/DDBJ databases">
        <authorList>
            <person name="Littmann E."/>
            <person name="Sorbara M."/>
        </authorList>
    </citation>
    <scope>NUCLEOTIDE SEQUENCE</scope>
    <source>
        <strain evidence="5">MSK.11.9</strain>
    </source>
</reference>
<evidence type="ECO:0000256" key="3">
    <source>
        <dbReference type="ARBA" id="ARBA00022679"/>
    </source>
</evidence>
<accession>A0AB36DHG5</accession>
<dbReference type="Pfam" id="PF00535">
    <property type="entry name" value="Glycos_transf_2"/>
    <property type="match status" value="1"/>
</dbReference>
<reference evidence="5" key="1">
    <citation type="journal article" date="2020" name="Cell Host Microbe">
        <title>Functional and Genomic Variation between Human-Derived Isolates of Lachnospiraceae Reveals Inter- and Intra-Species Diversity.</title>
        <authorList>
            <person name="Sorbara M.T."/>
            <person name="Littmann E.R."/>
            <person name="Fontana E."/>
            <person name="Moody T.U."/>
            <person name="Kohout C.E."/>
            <person name="Gjonbalaj M."/>
            <person name="Eaton V."/>
            <person name="Seok R."/>
            <person name="Leiner I.M."/>
            <person name="Pamer E.G."/>
        </authorList>
    </citation>
    <scope>NUCLEOTIDE SEQUENCE</scope>
    <source>
        <strain evidence="5">MSK.11.9</strain>
    </source>
</reference>